<feature type="domain" description="G-protein coupled receptors family 1 profile" evidence="7">
    <location>
        <begin position="194"/>
        <end position="411"/>
    </location>
</feature>
<gene>
    <name evidence="8" type="ORF">ECPE_LOCUS4682</name>
</gene>
<dbReference type="PANTHER" id="PTHR46641">
    <property type="entry name" value="FMRFAMIDE RECEPTOR-RELATED"/>
    <property type="match status" value="1"/>
</dbReference>
<proteinExistence type="predicted"/>
<evidence type="ECO:0000256" key="4">
    <source>
        <dbReference type="ARBA" id="ARBA00023136"/>
    </source>
</evidence>
<evidence type="ECO:0000256" key="2">
    <source>
        <dbReference type="ARBA" id="ARBA00022692"/>
    </source>
</evidence>
<evidence type="ECO:0000313" key="8">
    <source>
        <dbReference type="EMBL" id="VDP73362.1"/>
    </source>
</evidence>
<dbReference type="GO" id="GO:0016020">
    <property type="term" value="C:membrane"/>
    <property type="evidence" value="ECO:0007669"/>
    <property type="project" value="UniProtKB-SubCell"/>
</dbReference>
<comment type="subcellular location">
    <subcellularLocation>
        <location evidence="1">Membrane</location>
    </subcellularLocation>
</comment>
<keyword evidence="2 6" id="KW-0812">Transmembrane</keyword>
<evidence type="ECO:0000313" key="10">
    <source>
        <dbReference type="WBParaSite" id="ECPE_0000469401-mRNA-1"/>
    </source>
</evidence>
<keyword evidence="3 6" id="KW-1133">Transmembrane helix</keyword>
<dbReference type="InterPro" id="IPR017452">
    <property type="entry name" value="GPCR_Rhodpsn_7TM"/>
</dbReference>
<evidence type="ECO:0000256" key="3">
    <source>
        <dbReference type="ARBA" id="ARBA00022989"/>
    </source>
</evidence>
<dbReference type="Gene3D" id="1.20.1070.10">
    <property type="entry name" value="Rhodopsin 7-helix transmembrane proteins"/>
    <property type="match status" value="1"/>
</dbReference>
<evidence type="ECO:0000256" key="1">
    <source>
        <dbReference type="ARBA" id="ARBA00004370"/>
    </source>
</evidence>
<feature type="transmembrane region" description="Helical" evidence="6">
    <location>
        <begin position="355"/>
        <end position="378"/>
    </location>
</feature>
<feature type="transmembrane region" description="Helical" evidence="6">
    <location>
        <begin position="285"/>
        <end position="306"/>
    </location>
</feature>
<dbReference type="AlphaFoldDB" id="A0A183ACJ7"/>
<evidence type="ECO:0000313" key="9">
    <source>
        <dbReference type="Proteomes" id="UP000272942"/>
    </source>
</evidence>
<dbReference type="InterPro" id="IPR052954">
    <property type="entry name" value="GPCR-Ligand_Int"/>
</dbReference>
<accession>A0A183ACJ7</accession>
<feature type="transmembrane region" description="Helical" evidence="6">
    <location>
        <begin position="224"/>
        <end position="243"/>
    </location>
</feature>
<feature type="transmembrane region" description="Helical" evidence="6">
    <location>
        <begin position="126"/>
        <end position="147"/>
    </location>
</feature>
<organism evidence="10">
    <name type="scientific">Echinostoma caproni</name>
    <dbReference type="NCBI Taxonomy" id="27848"/>
    <lineage>
        <taxon>Eukaryota</taxon>
        <taxon>Metazoa</taxon>
        <taxon>Spiralia</taxon>
        <taxon>Lophotrochozoa</taxon>
        <taxon>Platyhelminthes</taxon>
        <taxon>Trematoda</taxon>
        <taxon>Digenea</taxon>
        <taxon>Plagiorchiida</taxon>
        <taxon>Echinostomata</taxon>
        <taxon>Echinostomatoidea</taxon>
        <taxon>Echinostomatidae</taxon>
        <taxon>Echinostoma</taxon>
    </lineage>
</organism>
<dbReference type="PANTHER" id="PTHR46641:SF2">
    <property type="entry name" value="FMRFAMIDE RECEPTOR"/>
    <property type="match status" value="1"/>
</dbReference>
<evidence type="ECO:0000259" key="7">
    <source>
        <dbReference type="PROSITE" id="PS50262"/>
    </source>
</evidence>
<dbReference type="WBParaSite" id="ECPE_0000469401-mRNA-1">
    <property type="protein sequence ID" value="ECPE_0000469401-mRNA-1"/>
    <property type="gene ID" value="ECPE_0000469401"/>
</dbReference>
<reference evidence="10" key="1">
    <citation type="submission" date="2016-06" db="UniProtKB">
        <authorList>
            <consortium name="WormBaseParasite"/>
        </authorList>
    </citation>
    <scope>IDENTIFICATION</scope>
</reference>
<keyword evidence="9" id="KW-1185">Reference proteome</keyword>
<dbReference type="SUPFAM" id="SSF81321">
    <property type="entry name" value="Family A G protein-coupled receptor-like"/>
    <property type="match status" value="1"/>
</dbReference>
<evidence type="ECO:0000256" key="5">
    <source>
        <dbReference type="SAM" id="MobiDB-lite"/>
    </source>
</evidence>
<dbReference type="EMBL" id="UZAN01041542">
    <property type="protein sequence ID" value="VDP73362.1"/>
    <property type="molecule type" value="Genomic_DNA"/>
</dbReference>
<feature type="transmembrane region" description="Helical" evidence="6">
    <location>
        <begin position="45"/>
        <end position="67"/>
    </location>
</feature>
<evidence type="ECO:0000256" key="6">
    <source>
        <dbReference type="SAM" id="Phobius"/>
    </source>
</evidence>
<dbReference type="PROSITE" id="PS50262">
    <property type="entry name" value="G_PROTEIN_RECEP_F1_2"/>
    <property type="match status" value="1"/>
</dbReference>
<dbReference type="OrthoDB" id="6239426at2759"/>
<feature type="region of interest" description="Disordered" evidence="5">
    <location>
        <begin position="77"/>
        <end position="103"/>
    </location>
</feature>
<name>A0A183ACJ7_9TREM</name>
<reference evidence="8 9" key="2">
    <citation type="submission" date="2018-11" db="EMBL/GenBank/DDBJ databases">
        <authorList>
            <consortium name="Pathogen Informatics"/>
        </authorList>
    </citation>
    <scope>NUCLEOTIDE SEQUENCE [LARGE SCALE GENOMIC DNA]</scope>
    <source>
        <strain evidence="8 9">Egypt</strain>
    </source>
</reference>
<feature type="transmembrane region" description="Helical" evidence="6">
    <location>
        <begin position="398"/>
        <end position="415"/>
    </location>
</feature>
<keyword evidence="4 6" id="KW-0472">Membrane</keyword>
<protein>
    <submittedName>
        <fullName evidence="10">G_PROTEIN_RECEP_F1_2 domain-containing protein</fullName>
    </submittedName>
</protein>
<dbReference type="Proteomes" id="UP000272942">
    <property type="component" value="Unassembled WGS sequence"/>
</dbReference>
<feature type="compositionally biased region" description="Polar residues" evidence="5">
    <location>
        <begin position="77"/>
        <end position="92"/>
    </location>
</feature>
<sequence length="470" mass="53607">MEDNQTLAFAFEFYHHVRYLGDCRLVNDSRIYEPNPALPKPVGELVSAFFALIAFCLNVAALVVFCVDERAARMNTVRESGSGKQNANQLNPASGAEEPSGTLRPAYSRRKISVVGTKRSSATLSLLILCVCECVYVFHNFLFRLFVATFTDAVSPKLDTLAQMESTKRRIQALPVIQNFMFYFADLGLLCRNWAICLITMARAEVVIWPLGAKRWQRVLRDRLSFTIAFVVIVCISMILGYIKHADFMGMLCFHPTRMQFALWMETFLLDERQSIVFSLFCYHMNQTCITWCLIFIFTMLIVSVLKPWSRQMERFLISEPPTPGYSNLKNNPGTGVQASAMRGRQRRQVRATRLVLSIVTLFMLLQFPSFISIAFHYVGYVGLHTEMSRTIEQVGNALNAIYSFGNFFVFIVVLKQFRVMFIELFCCCKSKPSSMVEQVVREYGTSSVDDSQKDIRNAAGNVRKQIQLD</sequence>